<accession>A0ACC1C4Q3</accession>
<reference evidence="2" key="1">
    <citation type="journal article" date="2023" name="G3 (Bethesda)">
        <title>Genome assembly and association tests identify interacting loci associated with vigor, precocity, and sex in interspecific pistachio rootstocks.</title>
        <authorList>
            <person name="Palmer W."/>
            <person name="Jacygrad E."/>
            <person name="Sagayaradj S."/>
            <person name="Cavanaugh K."/>
            <person name="Han R."/>
            <person name="Bertier L."/>
            <person name="Beede B."/>
            <person name="Kafkas S."/>
            <person name="Golino D."/>
            <person name="Preece J."/>
            <person name="Michelmore R."/>
        </authorList>
    </citation>
    <scope>NUCLEOTIDE SEQUENCE [LARGE SCALE GENOMIC DNA]</scope>
</reference>
<evidence type="ECO:0000313" key="2">
    <source>
        <dbReference type="Proteomes" id="UP001164250"/>
    </source>
</evidence>
<gene>
    <name evidence="1" type="ORF">Patl1_02099</name>
</gene>
<evidence type="ECO:0000313" key="1">
    <source>
        <dbReference type="EMBL" id="KAJ0110587.1"/>
    </source>
</evidence>
<protein>
    <submittedName>
        <fullName evidence="1">Uncharacterized protein</fullName>
    </submittedName>
</protein>
<sequence length="77" mass="8621">MGVPLHTWVLFSNFKLAYNLLRRLMALLIAIWQNSLIGKSLLMQTQLKGLSNRRTGATSINAESSRSHSVFTCVVES</sequence>
<comment type="caution">
    <text evidence="1">The sequence shown here is derived from an EMBL/GenBank/DDBJ whole genome shotgun (WGS) entry which is preliminary data.</text>
</comment>
<keyword evidence="2" id="KW-1185">Reference proteome</keyword>
<proteinExistence type="predicted"/>
<dbReference type="EMBL" id="CM047897">
    <property type="protein sequence ID" value="KAJ0110587.1"/>
    <property type="molecule type" value="Genomic_DNA"/>
</dbReference>
<dbReference type="Proteomes" id="UP001164250">
    <property type="component" value="Chromosome 1"/>
</dbReference>
<name>A0ACC1C4Q3_9ROSI</name>
<organism evidence="1 2">
    <name type="scientific">Pistacia atlantica</name>
    <dbReference type="NCBI Taxonomy" id="434234"/>
    <lineage>
        <taxon>Eukaryota</taxon>
        <taxon>Viridiplantae</taxon>
        <taxon>Streptophyta</taxon>
        <taxon>Embryophyta</taxon>
        <taxon>Tracheophyta</taxon>
        <taxon>Spermatophyta</taxon>
        <taxon>Magnoliopsida</taxon>
        <taxon>eudicotyledons</taxon>
        <taxon>Gunneridae</taxon>
        <taxon>Pentapetalae</taxon>
        <taxon>rosids</taxon>
        <taxon>malvids</taxon>
        <taxon>Sapindales</taxon>
        <taxon>Anacardiaceae</taxon>
        <taxon>Pistacia</taxon>
    </lineage>
</organism>